<gene>
    <name evidence="12" type="ORF">D2V04_15520</name>
</gene>
<dbReference type="SUPFAM" id="SSF56935">
    <property type="entry name" value="Porins"/>
    <property type="match status" value="1"/>
</dbReference>
<dbReference type="Gene3D" id="2.170.130.10">
    <property type="entry name" value="TonB-dependent receptor, plug domain"/>
    <property type="match status" value="1"/>
</dbReference>
<feature type="domain" description="TonB-dependent receptor-like beta-barrel" evidence="10">
    <location>
        <begin position="433"/>
        <end position="970"/>
    </location>
</feature>
<keyword evidence="4 8" id="KW-0812">Transmembrane</keyword>
<comment type="caution">
    <text evidence="12">The sequence shown here is derived from an EMBL/GenBank/DDBJ whole genome shotgun (WGS) entry which is preliminary data.</text>
</comment>
<evidence type="ECO:0000256" key="1">
    <source>
        <dbReference type="ARBA" id="ARBA00004571"/>
    </source>
</evidence>
<keyword evidence="2 8" id="KW-0813">Transport</keyword>
<dbReference type="AlphaFoldDB" id="A0A418NDV8"/>
<evidence type="ECO:0000256" key="3">
    <source>
        <dbReference type="ARBA" id="ARBA00022452"/>
    </source>
</evidence>
<dbReference type="GO" id="GO:0009279">
    <property type="term" value="C:cell outer membrane"/>
    <property type="evidence" value="ECO:0007669"/>
    <property type="project" value="UniProtKB-SubCell"/>
</dbReference>
<comment type="subcellular location">
    <subcellularLocation>
        <location evidence="1 8">Cell outer membrane</location>
        <topology evidence="1 8">Multi-pass membrane protein</topology>
    </subcellularLocation>
</comment>
<keyword evidence="3 8" id="KW-1134">Transmembrane beta strand</keyword>
<keyword evidence="6 8" id="KW-0472">Membrane</keyword>
<protein>
    <submittedName>
        <fullName evidence="12">TonB-dependent receptor</fullName>
    </submittedName>
</protein>
<comment type="similarity">
    <text evidence="8 9">Belongs to the TonB-dependent receptor family.</text>
</comment>
<evidence type="ECO:0000256" key="7">
    <source>
        <dbReference type="ARBA" id="ARBA00023237"/>
    </source>
</evidence>
<dbReference type="Gene3D" id="2.40.170.20">
    <property type="entry name" value="TonB-dependent receptor, beta-barrel domain"/>
    <property type="match status" value="1"/>
</dbReference>
<sequence>MSTRSCTPLGEDTMTNVKKLRTHLLAGIASTLFVAGAATPVFAQEDSAEGEDAVSTAPEEAAAQDEVIVVTGSRIVSKALTAPNPVSQISSEEFALTSSATAENLLNTLPQVVPGESGFTNNESSGVATVNLRGLGEQRNLILVNGRRYIFFDARQVTDLNTIPTALVDRVELITGGSSAVYGSDAVSGVVNFILKDDFEGVEATAQYDITAQGDAAKANLDLIVGGNFAEDRGNATLYLNYFKRDGTFADARARSQCFLEDTTVNGQPALACGGSAGIPNGRFAGLPLGAELAARPQVQAALDALGLSGLDANGFKYDATGTQVSPFVVPGDRYNFNPDNYLQLPQERRIIGGMVNYEISDGAELYVEGVYTNNIVRTQRAATPIGGSYRFQVNSPFLSSGVQDLLRALDETEADAATRNDGFTNLSIGRRISEGGTRDVTFERDAWRVVTGVRGDLGSVSDNFLTDLKYDGYYSFARTSNSTQSEGNILAAAFTQGVTTVFRDPASGATSPFPFAGVPGGGELVCENESNGCVPLNIFGPNISQEGLDFITTRSTSSEEAEMQVATGYISGNLTTLPAGPVGFAAGVEWRDVSAFFIPSQGGIGDVGEISGGDYNVKEVFGEVRVPVFEGFELNGAFRYSDYSLPNVNGVWTYGGGATWQIFPALMIRGQYQRAVRAPSVDELYRSQSTISEAATDPCALASAAAPGPIRDLCIATGVPSAAVGNSGIQPNFQLTGIVGGNPDLEEETTDTYTLGAVVRPMDRMAITVDYYNIDIKDAIFRAPLNVVLDLCYNEFQDINSFYCQSVARLPDGTIGSPGGVSALFANIGSIQTDGIDVGFSYSMDVSSIFGGDSSLSLASSVNWLNKFDRNPVVDVEGLVNHCAGAYGLTCGEPLPEWKGTARANLMIDGFTASLRYRYVGKVTDDRVTRELLSAADLAVPTIDPEHYFDLSLSWDVERFTFFGGVINLTNNKQTLIGSSQEQLNTFPSTYDPLGTRFFAGATVRF</sequence>
<evidence type="ECO:0000256" key="9">
    <source>
        <dbReference type="RuleBase" id="RU003357"/>
    </source>
</evidence>
<proteinExistence type="inferred from homology"/>
<dbReference type="PANTHER" id="PTHR47234:SF2">
    <property type="entry name" value="TONB-DEPENDENT RECEPTOR"/>
    <property type="match status" value="1"/>
</dbReference>
<dbReference type="InterPro" id="IPR039426">
    <property type="entry name" value="TonB-dep_rcpt-like"/>
</dbReference>
<organism evidence="12 13">
    <name type="scientific">Pelagerythrobacter aerophilus</name>
    <dbReference type="NCBI Taxonomy" id="2306995"/>
    <lineage>
        <taxon>Bacteria</taxon>
        <taxon>Pseudomonadati</taxon>
        <taxon>Pseudomonadota</taxon>
        <taxon>Alphaproteobacteria</taxon>
        <taxon>Sphingomonadales</taxon>
        <taxon>Erythrobacteraceae</taxon>
        <taxon>Pelagerythrobacter</taxon>
    </lineage>
</organism>
<name>A0A418NDV8_9SPHN</name>
<evidence type="ECO:0000256" key="6">
    <source>
        <dbReference type="ARBA" id="ARBA00023136"/>
    </source>
</evidence>
<dbReference type="Proteomes" id="UP000285092">
    <property type="component" value="Unassembled WGS sequence"/>
</dbReference>
<keyword evidence="12" id="KW-0675">Receptor</keyword>
<dbReference type="InterPro" id="IPR036942">
    <property type="entry name" value="Beta-barrel_TonB_sf"/>
</dbReference>
<accession>A0A418NDV8</accession>
<evidence type="ECO:0000259" key="11">
    <source>
        <dbReference type="Pfam" id="PF07715"/>
    </source>
</evidence>
<keyword evidence="13" id="KW-1185">Reference proteome</keyword>
<evidence type="ECO:0000313" key="13">
    <source>
        <dbReference type="Proteomes" id="UP000285092"/>
    </source>
</evidence>
<dbReference type="PANTHER" id="PTHR47234">
    <property type="match status" value="1"/>
</dbReference>
<dbReference type="EMBL" id="QXFK01000019">
    <property type="protein sequence ID" value="RIV75689.1"/>
    <property type="molecule type" value="Genomic_DNA"/>
</dbReference>
<feature type="domain" description="TonB-dependent receptor plug" evidence="11">
    <location>
        <begin position="81"/>
        <end position="190"/>
    </location>
</feature>
<reference evidence="12 13" key="1">
    <citation type="submission" date="2018-08" db="EMBL/GenBank/DDBJ databases">
        <title>Altererythrobacter sp.Ery1 and Ery12, the genome sequencing of novel strains in genus Alterythrobacter.</title>
        <authorList>
            <person name="Cheng H."/>
            <person name="Wu Y.-H."/>
            <person name="Fang C."/>
            <person name="Xu X.-W."/>
        </authorList>
    </citation>
    <scope>NUCLEOTIDE SEQUENCE [LARGE SCALE GENOMIC DNA]</scope>
    <source>
        <strain evidence="12 13">Ery1</strain>
    </source>
</reference>
<dbReference type="InterPro" id="IPR012910">
    <property type="entry name" value="Plug_dom"/>
</dbReference>
<evidence type="ECO:0000256" key="4">
    <source>
        <dbReference type="ARBA" id="ARBA00022692"/>
    </source>
</evidence>
<dbReference type="InterPro" id="IPR000531">
    <property type="entry name" value="Beta-barrel_TonB"/>
</dbReference>
<keyword evidence="7 8" id="KW-0998">Cell outer membrane</keyword>
<evidence type="ECO:0000256" key="8">
    <source>
        <dbReference type="PROSITE-ProRule" id="PRU01360"/>
    </source>
</evidence>
<dbReference type="PROSITE" id="PS52016">
    <property type="entry name" value="TONB_DEPENDENT_REC_3"/>
    <property type="match status" value="1"/>
</dbReference>
<keyword evidence="5 9" id="KW-0798">TonB box</keyword>
<dbReference type="OrthoDB" id="7614575at2"/>
<dbReference type="InterPro" id="IPR037066">
    <property type="entry name" value="Plug_dom_sf"/>
</dbReference>
<dbReference type="Pfam" id="PF00593">
    <property type="entry name" value="TonB_dep_Rec_b-barrel"/>
    <property type="match status" value="1"/>
</dbReference>
<evidence type="ECO:0000256" key="2">
    <source>
        <dbReference type="ARBA" id="ARBA00022448"/>
    </source>
</evidence>
<dbReference type="Pfam" id="PF07715">
    <property type="entry name" value="Plug"/>
    <property type="match status" value="1"/>
</dbReference>
<evidence type="ECO:0000259" key="10">
    <source>
        <dbReference type="Pfam" id="PF00593"/>
    </source>
</evidence>
<evidence type="ECO:0000313" key="12">
    <source>
        <dbReference type="EMBL" id="RIV75689.1"/>
    </source>
</evidence>
<evidence type="ECO:0000256" key="5">
    <source>
        <dbReference type="ARBA" id="ARBA00023077"/>
    </source>
</evidence>